<gene>
    <name evidence="1" type="ORF">DSO57_1010868</name>
</gene>
<dbReference type="EMBL" id="QTSX02002166">
    <property type="protein sequence ID" value="KAJ9078053.1"/>
    <property type="molecule type" value="Genomic_DNA"/>
</dbReference>
<protein>
    <submittedName>
        <fullName evidence="1">Uncharacterized protein</fullName>
    </submittedName>
</protein>
<reference evidence="1" key="1">
    <citation type="submission" date="2022-04" db="EMBL/GenBank/DDBJ databases">
        <title>Genome of the entomopathogenic fungus Entomophthora muscae.</title>
        <authorList>
            <person name="Elya C."/>
            <person name="Lovett B.R."/>
            <person name="Lee E."/>
            <person name="Macias A.M."/>
            <person name="Hajek A.E."/>
            <person name="De Bivort B.L."/>
            <person name="Kasson M.T."/>
            <person name="De Fine Licht H.H."/>
            <person name="Stajich J.E."/>
        </authorList>
    </citation>
    <scope>NUCLEOTIDE SEQUENCE</scope>
    <source>
        <strain evidence="1">Berkeley</strain>
    </source>
</reference>
<comment type="caution">
    <text evidence="1">The sequence shown here is derived from an EMBL/GenBank/DDBJ whole genome shotgun (WGS) entry which is preliminary data.</text>
</comment>
<sequence>MLPMAQLSNNNQGYISTGTISFQASYSFDPTQDPKIDRKETSSSELVTVR</sequence>
<proteinExistence type="predicted"/>
<dbReference type="Proteomes" id="UP001165960">
    <property type="component" value="Unassembled WGS sequence"/>
</dbReference>
<organism evidence="1 2">
    <name type="scientific">Entomophthora muscae</name>
    <dbReference type="NCBI Taxonomy" id="34485"/>
    <lineage>
        <taxon>Eukaryota</taxon>
        <taxon>Fungi</taxon>
        <taxon>Fungi incertae sedis</taxon>
        <taxon>Zoopagomycota</taxon>
        <taxon>Entomophthoromycotina</taxon>
        <taxon>Entomophthoromycetes</taxon>
        <taxon>Entomophthorales</taxon>
        <taxon>Entomophthoraceae</taxon>
        <taxon>Entomophthora</taxon>
    </lineage>
</organism>
<keyword evidence="2" id="KW-1185">Reference proteome</keyword>
<name>A0ACC2TTK4_9FUNG</name>
<evidence type="ECO:0000313" key="2">
    <source>
        <dbReference type="Proteomes" id="UP001165960"/>
    </source>
</evidence>
<accession>A0ACC2TTK4</accession>
<evidence type="ECO:0000313" key="1">
    <source>
        <dbReference type="EMBL" id="KAJ9078053.1"/>
    </source>
</evidence>